<evidence type="ECO:0000313" key="5">
    <source>
        <dbReference type="Proteomes" id="UP000765507"/>
    </source>
</evidence>
<dbReference type="GO" id="GO:0035313">
    <property type="term" value="P:wound healing, spreading of epidermal cells"/>
    <property type="evidence" value="ECO:0007669"/>
    <property type="project" value="TreeGrafter"/>
</dbReference>
<dbReference type="SUPFAM" id="SSF57997">
    <property type="entry name" value="Tropomyosin"/>
    <property type="match status" value="1"/>
</dbReference>
<dbReference type="PANTHER" id="PTHR15228:SF36">
    <property type="entry name" value="RHO GTPASE-ACTIVATING PROTEIN 24-LIKE ISOFORM X1"/>
    <property type="match status" value="1"/>
</dbReference>
<feature type="compositionally biased region" description="Polar residues" evidence="3">
    <location>
        <begin position="59"/>
        <end position="73"/>
    </location>
</feature>
<dbReference type="Gene3D" id="1.20.1600.10">
    <property type="entry name" value="Outer membrane efflux proteins (OEP)"/>
    <property type="match status" value="1"/>
</dbReference>
<protein>
    <submittedName>
        <fullName evidence="4">Rho GTPase-activating protein 24-like</fullName>
    </submittedName>
</protein>
<reference evidence="4 5" key="1">
    <citation type="journal article" date="2020" name="G3 (Bethesda)">
        <title>Draft Genome of the Common Snapping Turtle, Chelydra serpentina, a Model for Phenotypic Plasticity in Reptiles.</title>
        <authorList>
            <person name="Das D."/>
            <person name="Singh S.K."/>
            <person name="Bierstedt J."/>
            <person name="Erickson A."/>
            <person name="Galli G.L.J."/>
            <person name="Crossley D.A. 2nd"/>
            <person name="Rhen T."/>
        </authorList>
    </citation>
    <scope>NUCLEOTIDE SEQUENCE [LARGE SCALE GENOMIC DNA]</scope>
    <source>
        <strain evidence="4">KW</strain>
    </source>
</reference>
<dbReference type="Proteomes" id="UP000765507">
    <property type="component" value="Unassembled WGS sequence"/>
</dbReference>
<dbReference type="PANTHER" id="PTHR15228">
    <property type="entry name" value="SPERMATHECAL PHYSIOLOGY VARIANT"/>
    <property type="match status" value="1"/>
</dbReference>
<keyword evidence="5" id="KW-1185">Reference proteome</keyword>
<proteinExistence type="predicted"/>
<name>A0A8T1TKP4_CHESE</name>
<feature type="region of interest" description="Disordered" evidence="3">
    <location>
        <begin position="24"/>
        <end position="73"/>
    </location>
</feature>
<keyword evidence="1" id="KW-0343">GTPase activation</keyword>
<dbReference type="AlphaFoldDB" id="A0A8T1TKP4"/>
<evidence type="ECO:0000256" key="1">
    <source>
        <dbReference type="ARBA" id="ARBA00022468"/>
    </source>
</evidence>
<gene>
    <name evidence="4" type="ORF">G0U57_007281</name>
</gene>
<dbReference type="EMBL" id="JAHGAV010000001">
    <property type="protein sequence ID" value="KAG6941183.1"/>
    <property type="molecule type" value="Genomic_DNA"/>
</dbReference>
<keyword evidence="2" id="KW-0175">Coiled coil</keyword>
<accession>A0A8T1TKP4</accession>
<evidence type="ECO:0000256" key="3">
    <source>
        <dbReference type="SAM" id="MobiDB-lite"/>
    </source>
</evidence>
<feature type="coiled-coil region" evidence="2">
    <location>
        <begin position="86"/>
        <end position="162"/>
    </location>
</feature>
<dbReference type="GO" id="GO:0005096">
    <property type="term" value="F:GTPase activator activity"/>
    <property type="evidence" value="ECO:0007669"/>
    <property type="project" value="UniProtKB-KW"/>
</dbReference>
<sequence length="185" mass="21133">MNNTGQGSRTSSLCEIMFEENPTSRYLTSSTCPEESQETNTATSNVLGLQENLGHGPGDNNSEGSPTANDFSANSTSVQHHLVSLKKQISRQKAEYEAKIISLEQRNKELQSEIKDLHSKLGQQRKWYSLAEIKMRNAERAREDAERRNEMLQREMEEFFDTFGELTNDVKKTERKLFKVLKSIN</sequence>
<evidence type="ECO:0000313" key="4">
    <source>
        <dbReference type="EMBL" id="KAG6941183.1"/>
    </source>
</evidence>
<dbReference type="GO" id="GO:0005925">
    <property type="term" value="C:focal adhesion"/>
    <property type="evidence" value="ECO:0007669"/>
    <property type="project" value="TreeGrafter"/>
</dbReference>
<dbReference type="OrthoDB" id="10033734at2759"/>
<feature type="compositionally biased region" description="Polar residues" evidence="3">
    <location>
        <begin position="24"/>
        <end position="47"/>
    </location>
</feature>
<organism evidence="4 5">
    <name type="scientific">Chelydra serpentina</name>
    <name type="common">Snapping turtle</name>
    <name type="synonym">Testudo serpentina</name>
    <dbReference type="NCBI Taxonomy" id="8475"/>
    <lineage>
        <taxon>Eukaryota</taxon>
        <taxon>Metazoa</taxon>
        <taxon>Chordata</taxon>
        <taxon>Craniata</taxon>
        <taxon>Vertebrata</taxon>
        <taxon>Euteleostomi</taxon>
        <taxon>Archelosauria</taxon>
        <taxon>Testudinata</taxon>
        <taxon>Testudines</taxon>
        <taxon>Cryptodira</taxon>
        <taxon>Durocryptodira</taxon>
        <taxon>Americhelydia</taxon>
        <taxon>Chelydroidea</taxon>
        <taxon>Chelydridae</taxon>
        <taxon>Chelydra</taxon>
    </lineage>
</organism>
<dbReference type="InterPro" id="IPR051025">
    <property type="entry name" value="RhoGAP"/>
</dbReference>
<evidence type="ECO:0000256" key="2">
    <source>
        <dbReference type="SAM" id="Coils"/>
    </source>
</evidence>
<comment type="caution">
    <text evidence="4">The sequence shown here is derived from an EMBL/GenBank/DDBJ whole genome shotgun (WGS) entry which is preliminary data.</text>
</comment>
<dbReference type="GO" id="GO:1900028">
    <property type="term" value="P:negative regulation of ruffle assembly"/>
    <property type="evidence" value="ECO:0007669"/>
    <property type="project" value="TreeGrafter"/>
</dbReference>
<dbReference type="GO" id="GO:0035021">
    <property type="term" value="P:negative regulation of Rac protein signal transduction"/>
    <property type="evidence" value="ECO:0007669"/>
    <property type="project" value="TreeGrafter"/>
</dbReference>